<dbReference type="Pfam" id="PF01656">
    <property type="entry name" value="CbiA"/>
    <property type="match status" value="1"/>
</dbReference>
<gene>
    <name evidence="2" type="ORF">GMJLKIPL_3969</name>
</gene>
<keyword evidence="3" id="KW-1185">Reference proteome</keyword>
<accession>A0ABQ4SFP4</accession>
<dbReference type="Gene3D" id="3.40.50.300">
    <property type="entry name" value="P-loop containing nucleotide triphosphate hydrolases"/>
    <property type="match status" value="1"/>
</dbReference>
<comment type="caution">
    <text evidence="2">The sequence shown here is derived from an EMBL/GenBank/DDBJ whole genome shotgun (WGS) entry which is preliminary data.</text>
</comment>
<dbReference type="Proteomes" id="UP001055153">
    <property type="component" value="Unassembled WGS sequence"/>
</dbReference>
<organism evidence="2 3">
    <name type="scientific">Methylobacterium isbiliense</name>
    <dbReference type="NCBI Taxonomy" id="315478"/>
    <lineage>
        <taxon>Bacteria</taxon>
        <taxon>Pseudomonadati</taxon>
        <taxon>Pseudomonadota</taxon>
        <taxon>Alphaproteobacteria</taxon>
        <taxon>Hyphomicrobiales</taxon>
        <taxon>Methylobacteriaceae</taxon>
        <taxon>Methylobacterium</taxon>
    </lineage>
</organism>
<reference evidence="2" key="1">
    <citation type="journal article" date="2021" name="Front. Microbiol.">
        <title>Comprehensive Comparative Genomics and Phenotyping of Methylobacterium Species.</title>
        <authorList>
            <person name="Alessa O."/>
            <person name="Ogura Y."/>
            <person name="Fujitani Y."/>
            <person name="Takami H."/>
            <person name="Hayashi T."/>
            <person name="Sahin N."/>
            <person name="Tani A."/>
        </authorList>
    </citation>
    <scope>NUCLEOTIDE SEQUENCE</scope>
    <source>
        <strain evidence="2">DSM 17168</strain>
    </source>
</reference>
<dbReference type="PANTHER" id="PTHR13696">
    <property type="entry name" value="P-LOOP CONTAINING NUCLEOSIDE TRIPHOSPHATE HYDROLASE"/>
    <property type="match status" value="1"/>
</dbReference>
<sequence length="223" mass="23781">MKVLSIVSQKGGVGKTTLATALAVEASRGGKKTVLFDLDPQASASFWMDTRKDTTLAITAIPAARLGHVLGAVREAGCDLAIIDTPPFAKDIAFEAAQQADFVLVPSRPAVLDVMAMTRTLDLVKHYGKPFSAVLTFCPPQGRELDDTMAVIRQLGAEISPVRIGNRIAYSRAQQTGLAAQEIDPDGKAAQEIAELYAYVCMHLYKPDGMGVAHEKRAASGAR</sequence>
<reference evidence="2" key="2">
    <citation type="submission" date="2021-08" db="EMBL/GenBank/DDBJ databases">
        <authorList>
            <person name="Tani A."/>
            <person name="Ola A."/>
            <person name="Ogura Y."/>
            <person name="Katsura K."/>
            <person name="Hayashi T."/>
        </authorList>
    </citation>
    <scope>NUCLEOTIDE SEQUENCE</scope>
    <source>
        <strain evidence="2">DSM 17168</strain>
    </source>
</reference>
<dbReference type="CDD" id="cd02042">
    <property type="entry name" value="ParAB_family"/>
    <property type="match status" value="1"/>
</dbReference>
<protein>
    <submittedName>
        <fullName evidence="2">Iron-sulfur cluster carrier protein</fullName>
    </submittedName>
</protein>
<dbReference type="PANTHER" id="PTHR13696:SF96">
    <property type="entry name" value="COBQ_COBB_MIND_PARA NUCLEOTIDE BINDING DOMAIN-CONTAINING PROTEIN"/>
    <property type="match status" value="1"/>
</dbReference>
<name>A0ABQ4SFP4_9HYPH</name>
<evidence type="ECO:0000313" key="3">
    <source>
        <dbReference type="Proteomes" id="UP001055153"/>
    </source>
</evidence>
<evidence type="ECO:0000313" key="2">
    <source>
        <dbReference type="EMBL" id="GJE02025.1"/>
    </source>
</evidence>
<dbReference type="EMBL" id="BPQQ01000046">
    <property type="protein sequence ID" value="GJE02025.1"/>
    <property type="molecule type" value="Genomic_DNA"/>
</dbReference>
<dbReference type="InterPro" id="IPR050678">
    <property type="entry name" value="DNA_Partitioning_ATPase"/>
</dbReference>
<dbReference type="RefSeq" id="WP_238237340.1">
    <property type="nucleotide sequence ID" value="NZ_BPQQ01000046.1"/>
</dbReference>
<dbReference type="InterPro" id="IPR027417">
    <property type="entry name" value="P-loop_NTPase"/>
</dbReference>
<dbReference type="InterPro" id="IPR002586">
    <property type="entry name" value="CobQ/CobB/MinD/ParA_Nub-bd_dom"/>
</dbReference>
<proteinExistence type="predicted"/>
<dbReference type="PIRSF" id="PIRSF009320">
    <property type="entry name" value="Nuc_binding_HP_1000"/>
    <property type="match status" value="1"/>
</dbReference>
<dbReference type="SUPFAM" id="SSF52540">
    <property type="entry name" value="P-loop containing nucleoside triphosphate hydrolases"/>
    <property type="match status" value="1"/>
</dbReference>
<feature type="domain" description="CobQ/CobB/MinD/ParA nucleotide binding" evidence="1">
    <location>
        <begin position="5"/>
        <end position="177"/>
    </location>
</feature>
<evidence type="ECO:0000259" key="1">
    <source>
        <dbReference type="Pfam" id="PF01656"/>
    </source>
</evidence>